<keyword evidence="2" id="KW-1185">Reference proteome</keyword>
<organism evidence="1 2">
    <name type="scientific">Cellulophaga geojensis KL-A</name>
    <dbReference type="NCBI Taxonomy" id="1328323"/>
    <lineage>
        <taxon>Bacteria</taxon>
        <taxon>Pseudomonadati</taxon>
        <taxon>Bacteroidota</taxon>
        <taxon>Flavobacteriia</taxon>
        <taxon>Flavobacteriales</taxon>
        <taxon>Flavobacteriaceae</taxon>
        <taxon>Cellulophaga</taxon>
    </lineage>
</organism>
<sequence length="60" mass="7255">MRTLGQNRKVCAYCQSLLNIKFGIYSRKIKTEHKINHIFLYSMPTRIYRRIVNVTKYLTM</sequence>
<evidence type="ECO:0000313" key="1">
    <source>
        <dbReference type="EMBL" id="EWH13921.1"/>
    </source>
</evidence>
<comment type="caution">
    <text evidence="1">The sequence shown here is derived from an EMBL/GenBank/DDBJ whole genome shotgun (WGS) entry which is preliminary data.</text>
</comment>
<dbReference type="EMBL" id="ARZX01000007">
    <property type="protein sequence ID" value="EWH13921.1"/>
    <property type="molecule type" value="Genomic_DNA"/>
</dbReference>
<protein>
    <submittedName>
        <fullName evidence="1">Uncharacterized protein</fullName>
    </submittedName>
</protein>
<evidence type="ECO:0000313" key="2">
    <source>
        <dbReference type="Proteomes" id="UP000019275"/>
    </source>
</evidence>
<gene>
    <name evidence="1" type="ORF">KLA_07712</name>
</gene>
<name>A0ABN0RPQ5_9FLAO</name>
<accession>A0ABN0RPQ5</accession>
<proteinExistence type="predicted"/>
<reference evidence="1 2" key="1">
    <citation type="journal article" date="2014" name="Genome Announc.">
        <title>Draft Genome Sequence of the Carrageenan-Degrading Bacterium Cellulophaga sp. Strain KL-A, Isolated from Decaying Marine Algae.</title>
        <authorList>
            <person name="Shan D."/>
            <person name="Ying J."/>
            <person name="Li X."/>
            <person name="Gao Z."/>
            <person name="Wei G."/>
            <person name="Shao Z."/>
        </authorList>
    </citation>
    <scope>NUCLEOTIDE SEQUENCE [LARGE SCALE GENOMIC DNA]</scope>
    <source>
        <strain evidence="1 2">KL-A</strain>
    </source>
</reference>
<dbReference type="Proteomes" id="UP000019275">
    <property type="component" value="Unassembled WGS sequence"/>
</dbReference>